<evidence type="ECO:0008006" key="6">
    <source>
        <dbReference type="Google" id="ProtNLM"/>
    </source>
</evidence>
<keyword evidence="3" id="KW-0472">Membrane</keyword>
<evidence type="ECO:0000313" key="4">
    <source>
        <dbReference type="EMBL" id="NER16977.1"/>
    </source>
</evidence>
<reference evidence="4 5" key="1">
    <citation type="submission" date="2020-01" db="EMBL/GenBank/DDBJ databases">
        <title>Spongiivirga citrea KCTC 32990T.</title>
        <authorList>
            <person name="Wang G."/>
        </authorList>
    </citation>
    <scope>NUCLEOTIDE SEQUENCE [LARGE SCALE GENOMIC DNA]</scope>
    <source>
        <strain evidence="4 5">KCTC 32990</strain>
    </source>
</reference>
<dbReference type="Proteomes" id="UP000474296">
    <property type="component" value="Unassembled WGS sequence"/>
</dbReference>
<evidence type="ECO:0000313" key="5">
    <source>
        <dbReference type="Proteomes" id="UP000474296"/>
    </source>
</evidence>
<evidence type="ECO:0000256" key="3">
    <source>
        <dbReference type="SAM" id="Phobius"/>
    </source>
</evidence>
<accession>A0A6M0CNE5</accession>
<gene>
    <name evidence="4" type="ORF">GWK10_07130</name>
</gene>
<dbReference type="RefSeq" id="WP_164030856.1">
    <property type="nucleotide sequence ID" value="NZ_JAABOQ010000003.1"/>
</dbReference>
<evidence type="ECO:0000256" key="2">
    <source>
        <dbReference type="SAM" id="MobiDB-lite"/>
    </source>
</evidence>
<keyword evidence="5" id="KW-1185">Reference proteome</keyword>
<feature type="region of interest" description="Disordered" evidence="2">
    <location>
        <begin position="102"/>
        <end position="148"/>
    </location>
</feature>
<sequence>MQLNRKHKASIITVLIAMNLLMLVFNLSLTGVPPTMAETFIELPLADEETLEELEKQIEELKQQDFKKIESHDAINENEKFIKEFEETKSLDELRAEAAAKRAAEQAEASEGDLNSAIAGNEKSLAEKEEEKKASNGDDSKKDLAQNFTTSRNSTVSFSLIDRKPIYRIPNPTYTCIAGGKVVINITVNRFGDVVSASHNERASSTSNGCLVDNAMQYAQKAKFNSSNKAQQIGTITYVFQSK</sequence>
<dbReference type="EMBL" id="JAABOQ010000003">
    <property type="protein sequence ID" value="NER16977.1"/>
    <property type="molecule type" value="Genomic_DNA"/>
</dbReference>
<dbReference type="AlphaFoldDB" id="A0A6M0CNE5"/>
<feature type="transmembrane region" description="Helical" evidence="3">
    <location>
        <begin position="12"/>
        <end position="32"/>
    </location>
</feature>
<protein>
    <recommendedName>
        <fullName evidence="6">TonB family protein</fullName>
    </recommendedName>
</protein>
<proteinExistence type="predicted"/>
<keyword evidence="3" id="KW-0812">Transmembrane</keyword>
<name>A0A6M0CNE5_9FLAO</name>
<organism evidence="4 5">
    <name type="scientific">Spongiivirga citrea</name>
    <dbReference type="NCBI Taxonomy" id="1481457"/>
    <lineage>
        <taxon>Bacteria</taxon>
        <taxon>Pseudomonadati</taxon>
        <taxon>Bacteroidota</taxon>
        <taxon>Flavobacteriia</taxon>
        <taxon>Flavobacteriales</taxon>
        <taxon>Flavobacteriaceae</taxon>
        <taxon>Spongiivirga</taxon>
    </lineage>
</organism>
<evidence type="ECO:0000256" key="1">
    <source>
        <dbReference type="SAM" id="Coils"/>
    </source>
</evidence>
<keyword evidence="1" id="KW-0175">Coiled coil</keyword>
<feature type="compositionally biased region" description="Basic and acidic residues" evidence="2">
    <location>
        <begin position="124"/>
        <end position="144"/>
    </location>
</feature>
<feature type="coiled-coil region" evidence="1">
    <location>
        <begin position="44"/>
        <end position="71"/>
    </location>
</feature>
<keyword evidence="3" id="KW-1133">Transmembrane helix</keyword>
<comment type="caution">
    <text evidence="4">The sequence shown here is derived from an EMBL/GenBank/DDBJ whole genome shotgun (WGS) entry which is preliminary data.</text>
</comment>